<comment type="cofactor">
    <cofactor evidence="1">
        <name>[4Fe-4S] cluster</name>
        <dbReference type="ChEBI" id="CHEBI:49883"/>
    </cofactor>
</comment>
<dbReference type="InterPro" id="IPR007197">
    <property type="entry name" value="rSAM"/>
</dbReference>
<dbReference type="InterPro" id="IPR051198">
    <property type="entry name" value="BchE-like"/>
</dbReference>
<dbReference type="Pfam" id="PF04055">
    <property type="entry name" value="Radical_SAM"/>
    <property type="match status" value="1"/>
</dbReference>
<evidence type="ECO:0000256" key="5">
    <source>
        <dbReference type="ARBA" id="ARBA00023014"/>
    </source>
</evidence>
<comment type="caution">
    <text evidence="7">The sequence shown here is derived from an EMBL/GenBank/DDBJ whole genome shotgun (WGS) entry which is preliminary data.</text>
</comment>
<accession>A0A1F8H4J7</accession>
<keyword evidence="3" id="KW-0479">Metal-binding</keyword>
<dbReference type="InterPro" id="IPR058240">
    <property type="entry name" value="rSAM_sf"/>
</dbReference>
<evidence type="ECO:0000259" key="6">
    <source>
        <dbReference type="SMART" id="SM00729"/>
    </source>
</evidence>
<feature type="domain" description="Elp3/MiaA/NifB-like radical SAM core" evidence="6">
    <location>
        <begin position="301"/>
        <end position="533"/>
    </location>
</feature>
<proteinExistence type="predicted"/>
<dbReference type="SMART" id="SM00729">
    <property type="entry name" value="Elp3"/>
    <property type="match status" value="1"/>
</dbReference>
<evidence type="ECO:0000256" key="4">
    <source>
        <dbReference type="ARBA" id="ARBA00023004"/>
    </source>
</evidence>
<evidence type="ECO:0000313" key="8">
    <source>
        <dbReference type="Proteomes" id="UP000177676"/>
    </source>
</evidence>
<evidence type="ECO:0000256" key="2">
    <source>
        <dbReference type="ARBA" id="ARBA00022691"/>
    </source>
</evidence>
<dbReference type="AlphaFoldDB" id="A0A1F8H4J7"/>
<dbReference type="SFLD" id="SFLDG01082">
    <property type="entry name" value="B12-binding_domain_containing"/>
    <property type="match status" value="1"/>
</dbReference>
<organism evidence="7 8">
    <name type="scientific">Candidatus Yanofskybacteria bacterium RIFCSPLOWO2_02_FULL_43_10b</name>
    <dbReference type="NCBI Taxonomy" id="1802704"/>
    <lineage>
        <taxon>Bacteria</taxon>
        <taxon>Candidatus Yanofskyibacteriota</taxon>
    </lineage>
</organism>
<keyword evidence="5" id="KW-0411">Iron-sulfur</keyword>
<protein>
    <recommendedName>
        <fullName evidence="6">Elp3/MiaA/NifB-like radical SAM core domain-containing protein</fullName>
    </recommendedName>
</protein>
<evidence type="ECO:0000256" key="3">
    <source>
        <dbReference type="ARBA" id="ARBA00022723"/>
    </source>
</evidence>
<dbReference type="InterPro" id="IPR006638">
    <property type="entry name" value="Elp3/MiaA/NifB-like_rSAM"/>
</dbReference>
<sequence length="605" mass="68249">MSFKLLKNQKKINPCHLNYCVVNYGRVIFQFERIIMIDSSVHPAEIIKNISAQDLQGMNAVFINMPLRESARPNVTPEGPLLLATRLRKHYGIDASIIDLNGYRIEDEIAKKQGLPWGRHKTLAEAEALIHKHFTVHGEPDLVAFSGKITTFRWQQAVARMIRRILPGVFLVTGGGLATELKLHLFGYLPEFDGVAHSEGDDVIVKICYDAITIKHLGLVNTWRSGKLAPYCLGEIDGRYRFLYKGDRPLNLDILPYADLELLRKDAFDFPVLEGYLNAPMWSRQANNSSAIPWNDEEVIPKTSSVSSRGCPYSCKYCFRGAQGERAWGVRSAEHIMGELHEHLAKYSIKFHGFPDDNFAVTLGRIKLINNLVAWGTHTRLDEVAGLNQTTKGTAETMSKAGCKYIGFGPESASPKVLEAIGKGGHTLSNGIMEVMVGGEKHSFPRSMLLGIQNALQNGIHSNCTWILACPTETLEDLKETVRFMLWQQEYYAQQNLPPDSVNTRMFTLTWYPGTTIINYPRVRQELSRVFDLTFQPATPNTSGVRWEPIYDEKFLTYMLELDDATKVLHGEGNGPLNFGDMSTDQFLQARDYIDSRQTLKILEM</sequence>
<dbReference type="InterPro" id="IPR023404">
    <property type="entry name" value="rSAM_horseshoe"/>
</dbReference>
<gene>
    <name evidence="7" type="ORF">A3I92_01925</name>
</gene>
<keyword evidence="4" id="KW-0408">Iron</keyword>
<dbReference type="PANTHER" id="PTHR43409:SF7">
    <property type="entry name" value="BLL1977 PROTEIN"/>
    <property type="match status" value="1"/>
</dbReference>
<dbReference type="Gene3D" id="3.80.30.20">
    <property type="entry name" value="tm_1862 like domain"/>
    <property type="match status" value="1"/>
</dbReference>
<dbReference type="SFLD" id="SFLDS00029">
    <property type="entry name" value="Radical_SAM"/>
    <property type="match status" value="1"/>
</dbReference>
<evidence type="ECO:0000256" key="1">
    <source>
        <dbReference type="ARBA" id="ARBA00001966"/>
    </source>
</evidence>
<reference evidence="7 8" key="1">
    <citation type="journal article" date="2016" name="Nat. Commun.">
        <title>Thousands of microbial genomes shed light on interconnected biogeochemical processes in an aquifer system.</title>
        <authorList>
            <person name="Anantharaman K."/>
            <person name="Brown C.T."/>
            <person name="Hug L.A."/>
            <person name="Sharon I."/>
            <person name="Castelle C.J."/>
            <person name="Probst A.J."/>
            <person name="Thomas B.C."/>
            <person name="Singh A."/>
            <person name="Wilkins M.J."/>
            <person name="Karaoz U."/>
            <person name="Brodie E.L."/>
            <person name="Williams K.H."/>
            <person name="Hubbard S.S."/>
            <person name="Banfield J.F."/>
        </authorList>
    </citation>
    <scope>NUCLEOTIDE SEQUENCE [LARGE SCALE GENOMIC DNA]</scope>
</reference>
<dbReference type="SUPFAM" id="SSF102114">
    <property type="entry name" value="Radical SAM enzymes"/>
    <property type="match status" value="1"/>
</dbReference>
<dbReference type="PANTHER" id="PTHR43409">
    <property type="entry name" value="ANAEROBIC MAGNESIUM-PROTOPORPHYRIN IX MONOMETHYL ESTER CYCLASE-RELATED"/>
    <property type="match status" value="1"/>
</dbReference>
<dbReference type="GO" id="GO:0051536">
    <property type="term" value="F:iron-sulfur cluster binding"/>
    <property type="evidence" value="ECO:0007669"/>
    <property type="project" value="UniProtKB-KW"/>
</dbReference>
<dbReference type="GO" id="GO:0046872">
    <property type="term" value="F:metal ion binding"/>
    <property type="evidence" value="ECO:0007669"/>
    <property type="project" value="UniProtKB-KW"/>
</dbReference>
<dbReference type="GO" id="GO:0003824">
    <property type="term" value="F:catalytic activity"/>
    <property type="evidence" value="ECO:0007669"/>
    <property type="project" value="InterPro"/>
</dbReference>
<name>A0A1F8H4J7_9BACT</name>
<dbReference type="EMBL" id="MGKS01000013">
    <property type="protein sequence ID" value="OGN32513.1"/>
    <property type="molecule type" value="Genomic_DNA"/>
</dbReference>
<keyword evidence="2" id="KW-0949">S-adenosyl-L-methionine</keyword>
<dbReference type="Proteomes" id="UP000177676">
    <property type="component" value="Unassembled WGS sequence"/>
</dbReference>
<evidence type="ECO:0000313" key="7">
    <source>
        <dbReference type="EMBL" id="OGN32513.1"/>
    </source>
</evidence>